<evidence type="ECO:0000256" key="2">
    <source>
        <dbReference type="SAM" id="SignalP"/>
    </source>
</evidence>
<gene>
    <name evidence="3" type="ORF">LOTGIDRAFT_228678</name>
</gene>
<feature type="compositionally biased region" description="Low complexity" evidence="1">
    <location>
        <begin position="289"/>
        <end position="299"/>
    </location>
</feature>
<dbReference type="OrthoDB" id="10578706at2759"/>
<organism evidence="3 4">
    <name type="scientific">Lottia gigantea</name>
    <name type="common">Giant owl limpet</name>
    <dbReference type="NCBI Taxonomy" id="225164"/>
    <lineage>
        <taxon>Eukaryota</taxon>
        <taxon>Metazoa</taxon>
        <taxon>Spiralia</taxon>
        <taxon>Lophotrochozoa</taxon>
        <taxon>Mollusca</taxon>
        <taxon>Gastropoda</taxon>
        <taxon>Patellogastropoda</taxon>
        <taxon>Lottioidea</taxon>
        <taxon>Lottiidae</taxon>
        <taxon>Lottia</taxon>
    </lineage>
</organism>
<evidence type="ECO:0000313" key="4">
    <source>
        <dbReference type="Proteomes" id="UP000030746"/>
    </source>
</evidence>
<accession>V4AB45</accession>
<reference evidence="3 4" key="1">
    <citation type="journal article" date="2013" name="Nature">
        <title>Insights into bilaterian evolution from three spiralian genomes.</title>
        <authorList>
            <person name="Simakov O."/>
            <person name="Marletaz F."/>
            <person name="Cho S.J."/>
            <person name="Edsinger-Gonzales E."/>
            <person name="Havlak P."/>
            <person name="Hellsten U."/>
            <person name="Kuo D.H."/>
            <person name="Larsson T."/>
            <person name="Lv J."/>
            <person name="Arendt D."/>
            <person name="Savage R."/>
            <person name="Osoegawa K."/>
            <person name="de Jong P."/>
            <person name="Grimwood J."/>
            <person name="Chapman J.A."/>
            <person name="Shapiro H."/>
            <person name="Aerts A."/>
            <person name="Otillar R.P."/>
            <person name="Terry A.Y."/>
            <person name="Boore J.L."/>
            <person name="Grigoriev I.V."/>
            <person name="Lindberg D.R."/>
            <person name="Seaver E.C."/>
            <person name="Weisblat D.A."/>
            <person name="Putnam N.H."/>
            <person name="Rokhsar D.S."/>
        </authorList>
    </citation>
    <scope>NUCLEOTIDE SEQUENCE [LARGE SCALE GENOMIC DNA]</scope>
</reference>
<proteinExistence type="predicted"/>
<sequence>MGFFNVVVLALTAIFSQTNAQFGMNLGRLPFGTNFLGGSQGGRTPAMGLLGSSMMGGNPGRELLTCIGSTASEDSLRVTFEKTPNRFNRNQLEMSAKISAGMNSQMQGTFQLVVTEFGHIEGYCDANSLGPIMNSQSQTPAPLMALNFWRGTGSGNRVVGIIGDRFDIFAQNTVSIKDTITTLPVNNLPGSGIALCAANEILGNQCMNTIPLCCTITKDNMPADSIRQGSGLMQGAGMGGMGQGNNFSPMGSMGAMGSMGSMGPMGSMGSMGSIGPMGGNMGAQQPVLGGQAQAQQGPGSMIFPGNGR</sequence>
<feature type="signal peptide" evidence="2">
    <location>
        <begin position="1"/>
        <end position="20"/>
    </location>
</feature>
<name>V4AB45_LOTGI</name>
<dbReference type="RefSeq" id="XP_009055622.1">
    <property type="nucleotide sequence ID" value="XM_009057374.1"/>
</dbReference>
<keyword evidence="2" id="KW-0732">Signal</keyword>
<dbReference type="GeneID" id="20247741"/>
<evidence type="ECO:0000256" key="1">
    <source>
        <dbReference type="SAM" id="MobiDB-lite"/>
    </source>
</evidence>
<dbReference type="EMBL" id="KB201890">
    <property type="protein sequence ID" value="ESO94012.1"/>
    <property type="molecule type" value="Genomic_DNA"/>
</dbReference>
<evidence type="ECO:0000313" key="3">
    <source>
        <dbReference type="EMBL" id="ESO94012.1"/>
    </source>
</evidence>
<dbReference type="KEGG" id="lgi:LOTGIDRAFT_228678"/>
<feature type="chain" id="PRO_5004718489" description="Jacalin-type lectin domain-containing protein" evidence="2">
    <location>
        <begin position="21"/>
        <end position="308"/>
    </location>
</feature>
<dbReference type="Proteomes" id="UP000030746">
    <property type="component" value="Unassembled WGS sequence"/>
</dbReference>
<feature type="region of interest" description="Disordered" evidence="1">
    <location>
        <begin position="289"/>
        <end position="308"/>
    </location>
</feature>
<dbReference type="AlphaFoldDB" id="V4AB45"/>
<dbReference type="CTD" id="20247741"/>
<dbReference type="HOGENOM" id="CLU_909970_0_0_1"/>
<evidence type="ECO:0008006" key="5">
    <source>
        <dbReference type="Google" id="ProtNLM"/>
    </source>
</evidence>
<keyword evidence="4" id="KW-1185">Reference proteome</keyword>
<dbReference type="OMA" id="IPYCCTI"/>
<protein>
    <recommendedName>
        <fullName evidence="5">Jacalin-type lectin domain-containing protein</fullName>
    </recommendedName>
</protein>